<dbReference type="InterPro" id="IPR000600">
    <property type="entry name" value="ROK"/>
</dbReference>
<gene>
    <name evidence="2" type="ORF">MTR66_12780</name>
</gene>
<dbReference type="RefSeq" id="WP_243921613.1">
    <property type="nucleotide sequence ID" value="NZ_JALHLG010000016.1"/>
</dbReference>
<evidence type="ECO:0000256" key="1">
    <source>
        <dbReference type="ARBA" id="ARBA00006479"/>
    </source>
</evidence>
<dbReference type="InterPro" id="IPR043129">
    <property type="entry name" value="ATPase_NBD"/>
</dbReference>
<comment type="similarity">
    <text evidence="1">Belongs to the ROK (NagC/XylR) family.</text>
</comment>
<dbReference type="SUPFAM" id="SSF46785">
    <property type="entry name" value="Winged helix' DNA-binding domain"/>
    <property type="match status" value="1"/>
</dbReference>
<comment type="caution">
    <text evidence="2">The sequence shown here is derived from an EMBL/GenBank/DDBJ whole genome shotgun (WGS) entry which is preliminary data.</text>
</comment>
<dbReference type="InterPro" id="IPR036388">
    <property type="entry name" value="WH-like_DNA-bd_sf"/>
</dbReference>
<dbReference type="EMBL" id="JALHLG010000016">
    <property type="protein sequence ID" value="MCJ2187688.1"/>
    <property type="molecule type" value="Genomic_DNA"/>
</dbReference>
<dbReference type="Gene3D" id="3.30.420.40">
    <property type="match status" value="2"/>
</dbReference>
<sequence length="392" mass="41061">MPKVEVRLSGTNLERAADHNLRITLHAIRVHQAITRVALARITGLTAPAVANITRRLLDEGLIVEAGRLRNGRGQPGKVLKINPSARFSFGVNIDRDHVSLILVNFAGEILARRHCDAAFALPADVRGFWLEHAANMMAEAGADAQALTGIGAALPDDLGSIYLPGAPAGYSAWLETDVPALFAAPFEVPVFIENDAAAAAMGEQQLGTGSRFSSMLYILMSSGLGGGLVIDGRYVRGATGRSGEIGLIPLPDGGLVQDHVSLSGLARHLEVEGFSLADLETAGPGSACDKAFGVWLDGAVERLVPPLVAANCLINPAAVLIGSRLASRFVDRLAHALERALASLAQPLPSCAPVMRAQLSADAPAIGAAILPFSHFLLPQADTLWKAEEAG</sequence>
<dbReference type="SUPFAM" id="SSF53067">
    <property type="entry name" value="Actin-like ATPase domain"/>
    <property type="match status" value="1"/>
</dbReference>
<evidence type="ECO:0000313" key="2">
    <source>
        <dbReference type="EMBL" id="MCJ2187688.1"/>
    </source>
</evidence>
<reference evidence="2 3" key="1">
    <citation type="submission" date="2022-04" db="EMBL/GenBank/DDBJ databases">
        <title>Identification of a novel bacterium isolated from mangrove sediments.</title>
        <authorList>
            <person name="Pan X."/>
        </authorList>
    </citation>
    <scope>NUCLEOTIDE SEQUENCE [LARGE SCALE GENOMIC DNA]</scope>
    <source>
        <strain evidence="2 3">B2638</strain>
    </source>
</reference>
<dbReference type="Pfam" id="PF00480">
    <property type="entry name" value="ROK"/>
    <property type="match status" value="1"/>
</dbReference>
<name>A0ABT0BRU4_9SPHN</name>
<dbReference type="Gene3D" id="1.10.10.10">
    <property type="entry name" value="Winged helix-like DNA-binding domain superfamily/Winged helix DNA-binding domain"/>
    <property type="match status" value="1"/>
</dbReference>
<evidence type="ECO:0000313" key="3">
    <source>
        <dbReference type="Proteomes" id="UP001202281"/>
    </source>
</evidence>
<dbReference type="Proteomes" id="UP001202281">
    <property type="component" value="Unassembled WGS sequence"/>
</dbReference>
<organism evidence="2 3">
    <name type="scientific">Novosphingobium beihaiensis</name>
    <dbReference type="NCBI Taxonomy" id="2930389"/>
    <lineage>
        <taxon>Bacteria</taxon>
        <taxon>Pseudomonadati</taxon>
        <taxon>Pseudomonadota</taxon>
        <taxon>Alphaproteobacteria</taxon>
        <taxon>Sphingomonadales</taxon>
        <taxon>Sphingomonadaceae</taxon>
        <taxon>Novosphingobium</taxon>
    </lineage>
</organism>
<dbReference type="PANTHER" id="PTHR18964">
    <property type="entry name" value="ROK (REPRESSOR, ORF, KINASE) FAMILY"/>
    <property type="match status" value="1"/>
</dbReference>
<proteinExistence type="inferred from homology"/>
<dbReference type="InterPro" id="IPR036390">
    <property type="entry name" value="WH_DNA-bd_sf"/>
</dbReference>
<protein>
    <submittedName>
        <fullName evidence="2">ROK family transcriptional regulator</fullName>
    </submittedName>
</protein>
<keyword evidence="3" id="KW-1185">Reference proteome</keyword>
<dbReference type="PANTHER" id="PTHR18964:SF149">
    <property type="entry name" value="BIFUNCTIONAL UDP-N-ACETYLGLUCOSAMINE 2-EPIMERASE_N-ACETYLMANNOSAMINE KINASE"/>
    <property type="match status" value="1"/>
</dbReference>
<accession>A0ABT0BRU4</accession>